<keyword evidence="3" id="KW-0804">Transcription</keyword>
<feature type="region of interest" description="Disordered" evidence="4">
    <location>
        <begin position="97"/>
        <end position="137"/>
    </location>
</feature>
<evidence type="ECO:0000256" key="1">
    <source>
        <dbReference type="ARBA" id="ARBA00023015"/>
    </source>
</evidence>
<accession>A0A2K2U5W5</accession>
<keyword evidence="5" id="KW-1133">Transmembrane helix</keyword>
<dbReference type="EMBL" id="PPEL01000019">
    <property type="protein sequence ID" value="PNV65716.1"/>
    <property type="molecule type" value="Genomic_DNA"/>
</dbReference>
<dbReference type="PROSITE" id="PS50043">
    <property type="entry name" value="HTH_LUXR_2"/>
    <property type="match status" value="1"/>
</dbReference>
<feature type="compositionally biased region" description="Low complexity" evidence="4">
    <location>
        <begin position="20"/>
        <end position="47"/>
    </location>
</feature>
<organism evidence="7 8">
    <name type="scientific">Rubneribacter badeniensis</name>
    <dbReference type="NCBI Taxonomy" id="2070688"/>
    <lineage>
        <taxon>Bacteria</taxon>
        <taxon>Bacillati</taxon>
        <taxon>Actinomycetota</taxon>
        <taxon>Coriobacteriia</taxon>
        <taxon>Eggerthellales</taxon>
        <taxon>Eggerthellaceae</taxon>
        <taxon>Rubneribacter</taxon>
    </lineage>
</organism>
<feature type="region of interest" description="Disordered" evidence="4">
    <location>
        <begin position="604"/>
        <end position="623"/>
    </location>
</feature>
<reference evidence="7 8" key="1">
    <citation type="journal article" date="2018" name="Int. J. Syst. Evol. Microbiol.">
        <title>Rubneribacter badeniensis gen. nov., sp. nov. and Enteroscipio rubneri gen. nov., sp. nov., new members of the Eggerthellaceae isolated from human faeces.</title>
        <authorList>
            <person name="Danylec N."/>
            <person name="Gobl A."/>
            <person name="Stoll D.A."/>
            <person name="Hetzer B."/>
            <person name="Kulling S.E."/>
            <person name="Huch M."/>
        </authorList>
    </citation>
    <scope>NUCLEOTIDE SEQUENCE [LARGE SCALE GENOMIC DNA]</scope>
    <source>
        <strain evidence="7 8">ResAG-85</strain>
    </source>
</reference>
<evidence type="ECO:0000256" key="2">
    <source>
        <dbReference type="ARBA" id="ARBA00023125"/>
    </source>
</evidence>
<feature type="transmembrane region" description="Helical" evidence="5">
    <location>
        <begin position="335"/>
        <end position="351"/>
    </location>
</feature>
<evidence type="ECO:0000259" key="6">
    <source>
        <dbReference type="PROSITE" id="PS50043"/>
    </source>
</evidence>
<gene>
    <name evidence="7" type="ORF">C2L80_05075</name>
</gene>
<proteinExistence type="predicted"/>
<dbReference type="InterPro" id="IPR036388">
    <property type="entry name" value="WH-like_DNA-bd_sf"/>
</dbReference>
<keyword evidence="1" id="KW-0805">Transcription regulation</keyword>
<sequence>MPIACPSRGFSPSETPPVPSSAAPTTPWTSRAFPSAAPSPRDSSPDATWPDCKLFERAGPSPLAPPSLARLPARFARGGRPCAQAPFSFRARPLARFPNRQPDQHPPRETVPASIPRSPNRGKTRGKGAILSSGERGRGMRRVDHLEQMIPYMFAHGCARAWLILLFADPAVAPLSPFDPHVPFDYSFALAGIGIALAARRVAPLQESRWAKPFALTLCIVASVCMLAASRSLELAAPLALAGAVAGGAGFLLIVLLNAEALVPLSLMRILLYQAASMLVAVPLTYLCQGLGQPQLALALFALPAIAVPCVSFAYRTTPEAERPRSTWPRFTFPWKPILLFALYSFAYGLREQQLLSVDGAGMHSSLSTAIVSGSLVAAFLLARRLPLSALYRSPVLLMVCGFLLVPMEGLVGRAASGYLISMGYTLMGLLLGLLLYDLAKRMGIAIVVLMGAEKMTYLFVVWGGDCASLLATSPLPTQTQDVALMAAAVMLVLAGTLILLSEKDLASRWGIRLIETDDLSEEGRRVELVAARCDEIARQCRLSPREDEILRLLAQGTSNQTIERELFIANGTLKAHIQHIYAKIGVHSRKELLALFEDAGALEASSDEKRSGAKIGERAQDV</sequence>
<name>A0A2K2U5W5_9ACTN</name>
<dbReference type="GO" id="GO:0006355">
    <property type="term" value="P:regulation of DNA-templated transcription"/>
    <property type="evidence" value="ECO:0007669"/>
    <property type="project" value="InterPro"/>
</dbReference>
<dbReference type="GO" id="GO:0003677">
    <property type="term" value="F:DNA binding"/>
    <property type="evidence" value="ECO:0007669"/>
    <property type="project" value="UniProtKB-KW"/>
</dbReference>
<feature type="region of interest" description="Disordered" evidence="4">
    <location>
        <begin position="1"/>
        <end position="66"/>
    </location>
</feature>
<dbReference type="AlphaFoldDB" id="A0A2K2U5W5"/>
<evidence type="ECO:0000256" key="4">
    <source>
        <dbReference type="SAM" id="MobiDB-lite"/>
    </source>
</evidence>
<dbReference type="SMART" id="SM00421">
    <property type="entry name" value="HTH_LUXR"/>
    <property type="match status" value="1"/>
</dbReference>
<feature type="compositionally biased region" description="Low complexity" evidence="4">
    <location>
        <begin position="57"/>
        <end position="66"/>
    </location>
</feature>
<dbReference type="Gene3D" id="1.10.10.10">
    <property type="entry name" value="Winged helix-like DNA-binding domain superfamily/Winged helix DNA-binding domain"/>
    <property type="match status" value="1"/>
</dbReference>
<feature type="domain" description="HTH luxR-type" evidence="6">
    <location>
        <begin position="536"/>
        <end position="601"/>
    </location>
</feature>
<keyword evidence="2" id="KW-0238">DNA-binding</keyword>
<feature type="transmembrane region" description="Helical" evidence="5">
    <location>
        <begin position="390"/>
        <end position="407"/>
    </location>
</feature>
<evidence type="ECO:0000256" key="5">
    <source>
        <dbReference type="SAM" id="Phobius"/>
    </source>
</evidence>
<feature type="transmembrane region" description="Helical" evidence="5">
    <location>
        <begin position="363"/>
        <end position="383"/>
    </location>
</feature>
<feature type="transmembrane region" description="Helical" evidence="5">
    <location>
        <begin position="444"/>
        <end position="463"/>
    </location>
</feature>
<comment type="caution">
    <text evidence="7">The sequence shown here is derived from an EMBL/GenBank/DDBJ whole genome shotgun (WGS) entry which is preliminary data.</text>
</comment>
<keyword evidence="5" id="KW-0472">Membrane</keyword>
<feature type="transmembrane region" description="Helical" evidence="5">
    <location>
        <begin position="483"/>
        <end position="501"/>
    </location>
</feature>
<dbReference type="PANTHER" id="PTHR44688">
    <property type="entry name" value="DNA-BINDING TRANSCRIPTIONAL ACTIVATOR DEVR_DOSR"/>
    <property type="match status" value="1"/>
</dbReference>
<feature type="transmembrane region" description="Helical" evidence="5">
    <location>
        <begin position="298"/>
        <end position="315"/>
    </location>
</feature>
<evidence type="ECO:0000256" key="3">
    <source>
        <dbReference type="ARBA" id="ARBA00023163"/>
    </source>
</evidence>
<keyword evidence="5" id="KW-0812">Transmembrane</keyword>
<dbReference type="InterPro" id="IPR000792">
    <property type="entry name" value="Tscrpt_reg_LuxR_C"/>
</dbReference>
<keyword evidence="8" id="KW-1185">Reference proteome</keyword>
<evidence type="ECO:0000313" key="7">
    <source>
        <dbReference type="EMBL" id="PNV65716.1"/>
    </source>
</evidence>
<dbReference type="PANTHER" id="PTHR44688:SF16">
    <property type="entry name" value="DNA-BINDING TRANSCRIPTIONAL ACTIVATOR DEVR_DOSR"/>
    <property type="match status" value="1"/>
</dbReference>
<protein>
    <recommendedName>
        <fullName evidence="6">HTH luxR-type domain-containing protein</fullName>
    </recommendedName>
</protein>
<feature type="transmembrane region" description="Helical" evidence="5">
    <location>
        <begin position="235"/>
        <end position="259"/>
    </location>
</feature>
<feature type="transmembrane region" description="Helical" evidence="5">
    <location>
        <begin position="271"/>
        <end position="292"/>
    </location>
</feature>
<dbReference type="PRINTS" id="PR00038">
    <property type="entry name" value="HTHLUXR"/>
</dbReference>
<dbReference type="Proteomes" id="UP000236488">
    <property type="component" value="Unassembled WGS sequence"/>
</dbReference>
<feature type="compositionally biased region" description="Basic and acidic residues" evidence="4">
    <location>
        <begin position="607"/>
        <end position="623"/>
    </location>
</feature>
<dbReference type="InterPro" id="IPR016032">
    <property type="entry name" value="Sig_transdc_resp-reg_C-effctor"/>
</dbReference>
<dbReference type="CDD" id="cd06170">
    <property type="entry name" value="LuxR_C_like"/>
    <property type="match status" value="1"/>
</dbReference>
<dbReference type="Pfam" id="PF00196">
    <property type="entry name" value="GerE"/>
    <property type="match status" value="1"/>
</dbReference>
<feature type="transmembrane region" description="Helical" evidence="5">
    <location>
        <begin position="419"/>
        <end position="437"/>
    </location>
</feature>
<dbReference type="SUPFAM" id="SSF46894">
    <property type="entry name" value="C-terminal effector domain of the bipartite response regulators"/>
    <property type="match status" value="1"/>
</dbReference>
<evidence type="ECO:0000313" key="8">
    <source>
        <dbReference type="Proteomes" id="UP000236488"/>
    </source>
</evidence>